<reference evidence="2" key="1">
    <citation type="journal article" date="2019" name="Int. J. Syst. Evol. Microbiol.">
        <title>The Global Catalogue of Microorganisms (GCM) 10K type strain sequencing project: providing services to taxonomists for standard genome sequencing and annotation.</title>
        <authorList>
            <consortium name="The Broad Institute Genomics Platform"/>
            <consortium name="The Broad Institute Genome Sequencing Center for Infectious Disease"/>
            <person name="Wu L."/>
            <person name="Ma J."/>
        </authorList>
    </citation>
    <scope>NUCLEOTIDE SEQUENCE [LARGE SCALE GENOMIC DNA]</scope>
    <source>
        <strain evidence="2">IBRC-M 10987</strain>
    </source>
</reference>
<dbReference type="Proteomes" id="UP001595715">
    <property type="component" value="Unassembled WGS sequence"/>
</dbReference>
<gene>
    <name evidence="1" type="ORF">ACFOZ8_10135</name>
</gene>
<comment type="caution">
    <text evidence="1">The sequence shown here is derived from an EMBL/GenBank/DDBJ whole genome shotgun (WGS) entry which is preliminary data.</text>
</comment>
<dbReference type="EMBL" id="JBHSAM010000020">
    <property type="protein sequence ID" value="MFC4100019.1"/>
    <property type="molecule type" value="Genomic_DNA"/>
</dbReference>
<sequence>MHQSRKEQGIERSGRRLLQPDRREALIFSELEEDIEAASEWAVGGVAPRRGENGSW</sequence>
<protein>
    <submittedName>
        <fullName evidence="1">Uncharacterized protein</fullName>
    </submittedName>
</protein>
<evidence type="ECO:0000313" key="1">
    <source>
        <dbReference type="EMBL" id="MFC4100019.1"/>
    </source>
</evidence>
<keyword evidence="2" id="KW-1185">Reference proteome</keyword>
<name>A0ABV8JZY9_9BACL</name>
<organism evidence="1 2">
    <name type="scientific">Paenibacillus xanthanilyticus</name>
    <dbReference type="NCBI Taxonomy" id="1783531"/>
    <lineage>
        <taxon>Bacteria</taxon>
        <taxon>Bacillati</taxon>
        <taxon>Bacillota</taxon>
        <taxon>Bacilli</taxon>
        <taxon>Bacillales</taxon>
        <taxon>Paenibacillaceae</taxon>
        <taxon>Paenibacillus</taxon>
    </lineage>
</organism>
<evidence type="ECO:0000313" key="2">
    <source>
        <dbReference type="Proteomes" id="UP001595715"/>
    </source>
</evidence>
<proteinExistence type="predicted"/>
<accession>A0ABV8JZY9</accession>
<dbReference type="RefSeq" id="WP_187434258.1">
    <property type="nucleotide sequence ID" value="NZ_JBHSAM010000020.1"/>
</dbReference>